<evidence type="ECO:0000259" key="1">
    <source>
        <dbReference type="Pfam" id="PF18096"/>
    </source>
</evidence>
<name>A0ABS3M690_9BACT</name>
<dbReference type="EMBL" id="JAERMS010000023">
    <property type="protein sequence ID" value="MBO1363702.1"/>
    <property type="molecule type" value="Genomic_DNA"/>
</dbReference>
<keyword evidence="4" id="KW-1185">Reference proteome</keyword>
<dbReference type="Pfam" id="PF22013">
    <property type="entry name" value="PG_1098_Fer"/>
    <property type="match status" value="1"/>
</dbReference>
<organism evidence="3 4">
    <name type="scientific">Prevotella illustrans</name>
    <dbReference type="NCBI Taxonomy" id="2800387"/>
    <lineage>
        <taxon>Bacteria</taxon>
        <taxon>Pseudomonadati</taxon>
        <taxon>Bacteroidota</taxon>
        <taxon>Bacteroidia</taxon>
        <taxon>Bacteroidales</taxon>
        <taxon>Prevotellaceae</taxon>
        <taxon>Prevotella</taxon>
    </lineage>
</organism>
<dbReference type="Pfam" id="PF18096">
    <property type="entry name" value="Thump_like"/>
    <property type="match status" value="1"/>
</dbReference>
<feature type="domain" description="PG-1098 ferredoxin-like" evidence="2">
    <location>
        <begin position="84"/>
        <end position="127"/>
    </location>
</feature>
<protein>
    <recommendedName>
        <fullName evidence="5">THUMP-like domain-containing protein</fullName>
    </recommendedName>
</protein>
<gene>
    <name evidence="3" type="ORF">JHU38_07960</name>
</gene>
<accession>A0ABS3M690</accession>
<evidence type="ECO:0000313" key="4">
    <source>
        <dbReference type="Proteomes" id="UP000664265"/>
    </source>
</evidence>
<evidence type="ECO:0000259" key="2">
    <source>
        <dbReference type="Pfam" id="PF22013"/>
    </source>
</evidence>
<evidence type="ECO:0000313" key="3">
    <source>
        <dbReference type="EMBL" id="MBO1363702.1"/>
    </source>
</evidence>
<proteinExistence type="predicted"/>
<evidence type="ECO:0008006" key="5">
    <source>
        <dbReference type="Google" id="ProtNLM"/>
    </source>
</evidence>
<sequence length="200" mass="22023">MVVDGGVRRSDRVLKETLCVYERTIIYKGNSQCADRLPAQERLCLTDKLSPRDGFCLTDKLSARNSLCPAGTPLLERSGGGLGYLLLPSVSVMKAGCFAAIEQAFGLRQLAPNSHLFLSDAPVEDFPGRTFRLLAVSSFNKKELRKALVGIDKANLAVRNFPMTVEELRRKLKLKDGGDHYIFATTDAEGRHLLLVGQKV</sequence>
<dbReference type="Proteomes" id="UP000664265">
    <property type="component" value="Unassembled WGS sequence"/>
</dbReference>
<feature type="domain" description="THUMP-like" evidence="1">
    <location>
        <begin position="128"/>
        <end position="198"/>
    </location>
</feature>
<reference evidence="3 4" key="1">
    <citation type="submission" date="2021-01" db="EMBL/GenBank/DDBJ databases">
        <title>Prevotella A2931 sp. nov.</title>
        <authorList>
            <person name="Buhl M."/>
            <person name="Oberhettinger P."/>
        </authorList>
    </citation>
    <scope>NUCLEOTIDE SEQUENCE [LARGE SCALE GENOMIC DNA]</scope>
    <source>
        <strain evidence="3 4">A2931</strain>
    </source>
</reference>
<dbReference type="InterPro" id="IPR041497">
    <property type="entry name" value="Thump-like"/>
</dbReference>
<dbReference type="InterPro" id="IPR054168">
    <property type="entry name" value="PG_1098_Fer"/>
</dbReference>
<comment type="caution">
    <text evidence="3">The sequence shown here is derived from an EMBL/GenBank/DDBJ whole genome shotgun (WGS) entry which is preliminary data.</text>
</comment>